<dbReference type="InterPro" id="IPR027895">
    <property type="entry name" value="DUF4533"/>
</dbReference>
<sequence length="275" mass="31087">CFSESDPTAEMLARLGFMSDKDRLVRACQNLHDLVYIYISSINTIFRLLNGNFGTNFPIMSVKENFSIKDNLQFLVSALKEMQANMESKDKDVHESISQSLYARIAGPITSLQDKITAVKELYEKYKETVESIMGILIAVMLKHENFPDTVELAIHQLLSSPAISLQVSELLMDYAGIVKMLQENEAPSTTEDSSSSDEPPRPLRLRSVSSSSSLFVFLQAILQGHRSIKKSLKIAADYLEEAFRVLRPPCERFQIFVKMVEACIHAIKEKQEEL</sequence>
<evidence type="ECO:0000256" key="1">
    <source>
        <dbReference type="SAM" id="MobiDB-lite"/>
    </source>
</evidence>
<accession>A0A8B9FF56</accession>
<organism evidence="2 3">
    <name type="scientific">Amazona collaria</name>
    <name type="common">yellow-billed parrot</name>
    <dbReference type="NCBI Taxonomy" id="241587"/>
    <lineage>
        <taxon>Eukaryota</taxon>
        <taxon>Metazoa</taxon>
        <taxon>Chordata</taxon>
        <taxon>Craniata</taxon>
        <taxon>Vertebrata</taxon>
        <taxon>Euteleostomi</taxon>
        <taxon>Archelosauria</taxon>
        <taxon>Archosauria</taxon>
        <taxon>Dinosauria</taxon>
        <taxon>Saurischia</taxon>
        <taxon>Theropoda</taxon>
        <taxon>Coelurosauria</taxon>
        <taxon>Aves</taxon>
        <taxon>Neognathae</taxon>
        <taxon>Neoaves</taxon>
        <taxon>Telluraves</taxon>
        <taxon>Australaves</taxon>
        <taxon>Psittaciformes</taxon>
        <taxon>Psittacidae</taxon>
        <taxon>Amazona</taxon>
    </lineage>
</organism>
<feature type="region of interest" description="Disordered" evidence="1">
    <location>
        <begin position="186"/>
        <end position="205"/>
    </location>
</feature>
<dbReference type="AlphaFoldDB" id="A0A8B9FF56"/>
<reference evidence="2" key="2">
    <citation type="submission" date="2025-09" db="UniProtKB">
        <authorList>
            <consortium name="Ensembl"/>
        </authorList>
    </citation>
    <scope>IDENTIFICATION</scope>
</reference>
<evidence type="ECO:0000313" key="3">
    <source>
        <dbReference type="Proteomes" id="UP000694522"/>
    </source>
</evidence>
<protein>
    <submittedName>
        <fullName evidence="2">Uncharacterized protein</fullName>
    </submittedName>
</protein>
<dbReference type="Pfam" id="PF15047">
    <property type="entry name" value="DUF4533"/>
    <property type="match status" value="1"/>
</dbReference>
<dbReference type="Ensembl" id="ENSACOT00000007030.1">
    <property type="protein sequence ID" value="ENSACOP00000006789.1"/>
    <property type="gene ID" value="ENSACOG00000004760.1"/>
</dbReference>
<dbReference type="PANTHER" id="PTHR36289:SF1">
    <property type="entry name" value="CHROMOSOME 12 OPEN READING FRAME 60"/>
    <property type="match status" value="1"/>
</dbReference>
<evidence type="ECO:0000313" key="2">
    <source>
        <dbReference type="Ensembl" id="ENSACOP00000006789.1"/>
    </source>
</evidence>
<proteinExistence type="predicted"/>
<dbReference type="PANTHER" id="PTHR36289">
    <property type="entry name" value="CHROMOSOME 12 OPEN READING FRAME 60"/>
    <property type="match status" value="1"/>
</dbReference>
<keyword evidence="3" id="KW-1185">Reference proteome</keyword>
<reference evidence="2" key="1">
    <citation type="submission" date="2025-08" db="UniProtKB">
        <authorList>
            <consortium name="Ensembl"/>
        </authorList>
    </citation>
    <scope>IDENTIFICATION</scope>
</reference>
<feature type="compositionally biased region" description="Low complexity" evidence="1">
    <location>
        <begin position="188"/>
        <end position="198"/>
    </location>
</feature>
<dbReference type="Proteomes" id="UP000694522">
    <property type="component" value="Unplaced"/>
</dbReference>
<name>A0A8B9FF56_9PSIT</name>